<gene>
    <name evidence="2" type="ORF">ZIOFF_069425</name>
</gene>
<reference evidence="2 3" key="1">
    <citation type="submission" date="2020-08" db="EMBL/GenBank/DDBJ databases">
        <title>Plant Genome Project.</title>
        <authorList>
            <person name="Zhang R.-G."/>
        </authorList>
    </citation>
    <scope>NUCLEOTIDE SEQUENCE [LARGE SCALE GENOMIC DNA]</scope>
    <source>
        <tissue evidence="2">Rhizome</tissue>
    </source>
</reference>
<proteinExistence type="predicted"/>
<evidence type="ECO:0000256" key="1">
    <source>
        <dbReference type="SAM" id="SignalP"/>
    </source>
</evidence>
<dbReference type="AlphaFoldDB" id="A0A8J5C444"/>
<keyword evidence="1" id="KW-0732">Signal</keyword>
<evidence type="ECO:0000313" key="2">
    <source>
        <dbReference type="EMBL" id="KAG6471970.1"/>
    </source>
</evidence>
<evidence type="ECO:0008006" key="4">
    <source>
        <dbReference type="Google" id="ProtNLM"/>
    </source>
</evidence>
<keyword evidence="3" id="KW-1185">Reference proteome</keyword>
<name>A0A8J5C444_ZINOF</name>
<dbReference type="EMBL" id="JACMSC010000020">
    <property type="protein sequence ID" value="KAG6471970.1"/>
    <property type="molecule type" value="Genomic_DNA"/>
</dbReference>
<feature type="signal peptide" evidence="1">
    <location>
        <begin position="1"/>
        <end position="25"/>
    </location>
</feature>
<dbReference type="Proteomes" id="UP000734854">
    <property type="component" value="Unassembled WGS sequence"/>
</dbReference>
<feature type="chain" id="PRO_5035183090" description="Legume lectin domain-containing protein" evidence="1">
    <location>
        <begin position="26"/>
        <end position="175"/>
    </location>
</feature>
<organism evidence="2 3">
    <name type="scientific">Zingiber officinale</name>
    <name type="common">Ginger</name>
    <name type="synonym">Amomum zingiber</name>
    <dbReference type="NCBI Taxonomy" id="94328"/>
    <lineage>
        <taxon>Eukaryota</taxon>
        <taxon>Viridiplantae</taxon>
        <taxon>Streptophyta</taxon>
        <taxon>Embryophyta</taxon>
        <taxon>Tracheophyta</taxon>
        <taxon>Spermatophyta</taxon>
        <taxon>Magnoliopsida</taxon>
        <taxon>Liliopsida</taxon>
        <taxon>Zingiberales</taxon>
        <taxon>Zingiberaceae</taxon>
        <taxon>Zingiber</taxon>
    </lineage>
</organism>
<evidence type="ECO:0000313" key="3">
    <source>
        <dbReference type="Proteomes" id="UP000734854"/>
    </source>
</evidence>
<protein>
    <recommendedName>
        <fullName evidence="4">Legume lectin domain-containing protein</fullName>
    </recommendedName>
</protein>
<comment type="caution">
    <text evidence="2">The sequence shown here is derived from an EMBL/GenBank/DDBJ whole genome shotgun (WGS) entry which is preliminary data.</text>
</comment>
<sequence>MASMSPPTLRLLSFLFFLPFHYLIGDIATEFLYPNFYAAYINFTDNSNVFLSTSACSVAFNNPSGSDSRYYVIVLHARSDVVVWIANPATFMSSSSTLSLMGVRPRPILHQSLARLVNTVPFNRCRRPPATPSSELHLRDAANTSLSTDENDPTLTDYYLLITNDDVVMQWVVTS</sequence>
<accession>A0A8J5C444</accession>